<dbReference type="SUPFAM" id="SSF53850">
    <property type="entry name" value="Periplasmic binding protein-like II"/>
    <property type="match status" value="1"/>
</dbReference>
<dbReference type="CDD" id="cd13553">
    <property type="entry name" value="PBP2_NrtA_CpmA_like"/>
    <property type="match status" value="1"/>
</dbReference>
<gene>
    <name evidence="7" type="ORF">Metus_0634</name>
</gene>
<dbReference type="GO" id="GO:0012505">
    <property type="term" value="C:endomembrane system"/>
    <property type="evidence" value="ECO:0007669"/>
    <property type="project" value="UniProtKB-SubCell"/>
</dbReference>
<accession>A0A3S3RNF9</accession>
<keyword evidence="6" id="KW-0812">Transmembrane</keyword>
<evidence type="ECO:0000313" key="7">
    <source>
        <dbReference type="EMBL" id="RWX73855.1"/>
    </source>
</evidence>
<evidence type="ECO:0000256" key="1">
    <source>
        <dbReference type="ARBA" id="ARBA00004308"/>
    </source>
</evidence>
<dbReference type="Gene3D" id="3.40.190.10">
    <property type="entry name" value="Periplasmic binding protein-like II"/>
    <property type="match status" value="2"/>
</dbReference>
<proteinExistence type="predicted"/>
<feature type="transmembrane region" description="Helical" evidence="6">
    <location>
        <begin position="6"/>
        <end position="27"/>
    </location>
</feature>
<evidence type="ECO:0000256" key="5">
    <source>
        <dbReference type="ARBA" id="ARBA00023136"/>
    </source>
</evidence>
<evidence type="ECO:0000313" key="8">
    <source>
        <dbReference type="Proteomes" id="UP000288215"/>
    </source>
</evidence>
<evidence type="ECO:0000256" key="6">
    <source>
        <dbReference type="SAM" id="Phobius"/>
    </source>
</evidence>
<keyword evidence="6" id="KW-1133">Transmembrane helix</keyword>
<evidence type="ECO:0000256" key="4">
    <source>
        <dbReference type="ARBA" id="ARBA00022519"/>
    </source>
</evidence>
<dbReference type="Pfam" id="PF13379">
    <property type="entry name" value="NMT1_2"/>
    <property type="match status" value="1"/>
</dbReference>
<evidence type="ECO:0000256" key="3">
    <source>
        <dbReference type="ARBA" id="ARBA00022475"/>
    </source>
</evidence>
<comment type="subcellular location">
    <subcellularLocation>
        <location evidence="1">Endomembrane system</location>
    </subcellularLocation>
</comment>
<dbReference type="PANTHER" id="PTHR30024">
    <property type="entry name" value="ALIPHATIC SULFONATES-BINDING PROTEIN-RELATED"/>
    <property type="match status" value="1"/>
</dbReference>
<name>A0A3S3RNF9_METS7</name>
<keyword evidence="3" id="KW-1003">Cell membrane</keyword>
<dbReference type="Proteomes" id="UP000288215">
    <property type="component" value="Unassembled WGS sequence"/>
</dbReference>
<comment type="caution">
    <text evidence="7">The sequence shown here is derived from an EMBL/GenBank/DDBJ whole genome shotgun (WGS) entry which is preliminary data.</text>
</comment>
<reference evidence="7 8" key="1">
    <citation type="submission" date="2018-12" db="EMBL/GenBank/DDBJ databases">
        <title>The complete genome of the methanogenic archaea of the candidate phylum Verstraetearchaeota, obtained from the metagenome of underground thermal water.</title>
        <authorList>
            <person name="Kadnikov V.V."/>
            <person name="Mardanov A.V."/>
            <person name="Beletsky A.V."/>
            <person name="Karnachuk O.V."/>
            <person name="Ravin N.V."/>
        </authorList>
    </citation>
    <scope>NUCLEOTIDE SEQUENCE [LARGE SCALE GENOMIC DNA]</scope>
    <source>
        <strain evidence="7">Ch88</strain>
    </source>
</reference>
<keyword evidence="2" id="KW-0813">Transport</keyword>
<protein>
    <submittedName>
        <fullName evidence="7">ABC transporter substrate-binding protein</fullName>
    </submittedName>
</protein>
<dbReference type="AlphaFoldDB" id="A0A3S3RNF9"/>
<keyword evidence="4" id="KW-0997">Cell inner membrane</keyword>
<organism evidence="7 8">
    <name type="scientific">Methanosuratincola subterraneus</name>
    <dbReference type="NCBI Taxonomy" id="2593994"/>
    <lineage>
        <taxon>Archaea</taxon>
        <taxon>Thermoproteota</taxon>
        <taxon>Methanosuratincolia</taxon>
        <taxon>Candidatus Methanomethylicales</taxon>
        <taxon>Candidatus Methanomethylicaceae</taxon>
        <taxon>Candidatus Methanosuratincola (ex Vanwonterghem et al. 2016)</taxon>
    </lineage>
</organism>
<sequence length="322" mass="34893">MVNKILIVSAVALIVIIGGLYLSGVIFPREAETVRIGHLTGDLHHLALFVAMNQGYFEQYGLKIQLKEYVNGPTLMQAFLSGELDFAYVGAPPAISARAKALTDAKSHLPVVIASVNLEGSAIVTREGIDTPEELSGKNIGTPGTGTIQDIMLSIFLRERNITVTKSPMSIATLPLEFSKGTIDGFIGWEPAPSIATVQSGAHVLLTSHDLFPNHQCCVLVVSNKYLEAHQDVVQKFAQVHKMANQYIANNPESAKQIAMNVTGHSSEIITLALSHIVYTSTPDPESMKTFLHSMIDLGVVTTVSHDQVDAFINAFIDTRFI</sequence>
<keyword evidence="5 6" id="KW-0472">Membrane</keyword>
<dbReference type="InterPro" id="IPR044527">
    <property type="entry name" value="NrtA/CpmA_ABC-bd_dom"/>
</dbReference>
<evidence type="ECO:0000256" key="2">
    <source>
        <dbReference type="ARBA" id="ARBA00022448"/>
    </source>
</evidence>
<dbReference type="EMBL" id="RXGA01000002">
    <property type="protein sequence ID" value="RWX73855.1"/>
    <property type="molecule type" value="Genomic_DNA"/>
</dbReference>